<dbReference type="EMBL" id="CAXAMM010041412">
    <property type="protein sequence ID" value="CAK9099293.1"/>
    <property type="molecule type" value="Genomic_DNA"/>
</dbReference>
<keyword evidence="2" id="KW-1185">Reference proteome</keyword>
<name>A0ABP0RHV7_9DINO</name>
<proteinExistence type="predicted"/>
<gene>
    <name evidence="1" type="ORF">SCF082_LOCUS46505</name>
</gene>
<protein>
    <submittedName>
        <fullName evidence="1">Uncharacterized protein</fullName>
    </submittedName>
</protein>
<dbReference type="Proteomes" id="UP001642464">
    <property type="component" value="Unassembled WGS sequence"/>
</dbReference>
<evidence type="ECO:0000313" key="1">
    <source>
        <dbReference type="EMBL" id="CAK9099293.1"/>
    </source>
</evidence>
<evidence type="ECO:0000313" key="2">
    <source>
        <dbReference type="Proteomes" id="UP001642464"/>
    </source>
</evidence>
<sequence>MWSSDLGSSRTNSVASRWLMGVLPASLYKMNADGANLTVLSVTRAITESFNKMAREGITVRDLKSRGGGVVVTRLKFVVTGFRGDWKAFVQVFGFNRLYSTDKVCWLCDGCKGSHNMTNCITDVSVNAPWRSTYLVTAPWGTPPPYTSLVGFELSMVAPDLLHIWNLGMGRDLAGSILKVVIKDRRVFNGQSIDSRLNEATDALRQYAKNTGQSLKIKRLTRGKLHWETRKYPELMTSGHDTAVVLEWLQETLQPYVHIYGDFLTLLWTSNWCFRLFYGTKEWFLTDAQRQTVRVLGRVFLQVYVGLARTAIQNKELLWRFRPKSHLVDHCFELRRAVNPSRYSTWMDEDVLKKLGKVLSMTASKTAQIGVLQRYLMGVPEHIRQAELARVG</sequence>
<accession>A0ABP0RHV7</accession>
<organism evidence="1 2">
    <name type="scientific">Durusdinium trenchii</name>
    <dbReference type="NCBI Taxonomy" id="1381693"/>
    <lineage>
        <taxon>Eukaryota</taxon>
        <taxon>Sar</taxon>
        <taxon>Alveolata</taxon>
        <taxon>Dinophyceae</taxon>
        <taxon>Suessiales</taxon>
        <taxon>Symbiodiniaceae</taxon>
        <taxon>Durusdinium</taxon>
    </lineage>
</organism>
<comment type="caution">
    <text evidence="1">The sequence shown here is derived from an EMBL/GenBank/DDBJ whole genome shotgun (WGS) entry which is preliminary data.</text>
</comment>
<reference evidence="1 2" key="1">
    <citation type="submission" date="2024-02" db="EMBL/GenBank/DDBJ databases">
        <authorList>
            <person name="Chen Y."/>
            <person name="Shah S."/>
            <person name="Dougan E. K."/>
            <person name="Thang M."/>
            <person name="Chan C."/>
        </authorList>
    </citation>
    <scope>NUCLEOTIDE SEQUENCE [LARGE SCALE GENOMIC DNA]</scope>
</reference>